<evidence type="ECO:0000313" key="11">
    <source>
        <dbReference type="Proteomes" id="UP000823892"/>
    </source>
</evidence>
<dbReference type="InterPro" id="IPR039420">
    <property type="entry name" value="WalR-like"/>
</dbReference>
<dbReference type="GO" id="GO:0005829">
    <property type="term" value="C:cytosol"/>
    <property type="evidence" value="ECO:0007669"/>
    <property type="project" value="TreeGrafter"/>
</dbReference>
<keyword evidence="3 7" id="KW-0238">DNA-binding</keyword>
<evidence type="ECO:0000256" key="4">
    <source>
        <dbReference type="ARBA" id="ARBA00023163"/>
    </source>
</evidence>
<name>A0A9D2QTC1_9FIRM</name>
<dbReference type="PANTHER" id="PTHR48111:SF43">
    <property type="entry name" value="STAGE 0 SPORULATION PROTEIN A HOMOLOG"/>
    <property type="match status" value="1"/>
</dbReference>
<proteinExistence type="predicted"/>
<dbReference type="CDD" id="cd00383">
    <property type="entry name" value="trans_reg_C"/>
    <property type="match status" value="1"/>
</dbReference>
<dbReference type="PROSITE" id="PS51755">
    <property type="entry name" value="OMPR_PHOB"/>
    <property type="match status" value="1"/>
</dbReference>
<evidence type="ECO:0000259" key="9">
    <source>
        <dbReference type="PROSITE" id="PS51755"/>
    </source>
</evidence>
<dbReference type="Gene3D" id="6.10.250.690">
    <property type="match status" value="1"/>
</dbReference>
<sequence>MKKIAVVEDDKVLRQALESLLKENGYETVCLEKFDKAEEEILCAEPDLVLLDILLPGTNGQEILRNLRQKSQMPVIMVTSREGDMDQILAMSYGADDYITKPYNPTLLLLKMEALFRRIQPGTPQEEVEYRGILLNLLRSTMTYQGEERVLSKNEFSILYYLIKNQGRIVSRDELMDHLWDCNDFIDDNTLTVNINRLRKKLEEAGIQGAIQTRRGQGYLLL</sequence>
<dbReference type="GO" id="GO:0032993">
    <property type="term" value="C:protein-DNA complex"/>
    <property type="evidence" value="ECO:0007669"/>
    <property type="project" value="TreeGrafter"/>
</dbReference>
<comment type="caution">
    <text evidence="10">The sequence shown here is derived from an EMBL/GenBank/DDBJ whole genome shotgun (WGS) entry which is preliminary data.</text>
</comment>
<organism evidence="10 11">
    <name type="scientific">Candidatus Blautia avicola</name>
    <dbReference type="NCBI Taxonomy" id="2838483"/>
    <lineage>
        <taxon>Bacteria</taxon>
        <taxon>Bacillati</taxon>
        <taxon>Bacillota</taxon>
        <taxon>Clostridia</taxon>
        <taxon>Lachnospirales</taxon>
        <taxon>Lachnospiraceae</taxon>
        <taxon>Blautia</taxon>
    </lineage>
</organism>
<dbReference type="InterPro" id="IPR011006">
    <property type="entry name" value="CheY-like_superfamily"/>
</dbReference>
<dbReference type="PROSITE" id="PS50110">
    <property type="entry name" value="RESPONSE_REGULATORY"/>
    <property type="match status" value="1"/>
</dbReference>
<dbReference type="GO" id="GO:0000976">
    <property type="term" value="F:transcription cis-regulatory region binding"/>
    <property type="evidence" value="ECO:0007669"/>
    <property type="project" value="TreeGrafter"/>
</dbReference>
<evidence type="ECO:0000256" key="2">
    <source>
        <dbReference type="ARBA" id="ARBA00023015"/>
    </source>
</evidence>
<dbReference type="Gene3D" id="1.10.10.10">
    <property type="entry name" value="Winged helix-like DNA-binding domain superfamily/Winged helix DNA-binding domain"/>
    <property type="match status" value="1"/>
</dbReference>
<dbReference type="InterPro" id="IPR001867">
    <property type="entry name" value="OmpR/PhoB-type_DNA-bd"/>
</dbReference>
<evidence type="ECO:0000256" key="1">
    <source>
        <dbReference type="ARBA" id="ARBA00018672"/>
    </source>
</evidence>
<dbReference type="SUPFAM" id="SSF52172">
    <property type="entry name" value="CheY-like"/>
    <property type="match status" value="1"/>
</dbReference>
<keyword evidence="2" id="KW-0805">Transcription regulation</keyword>
<reference evidence="10" key="2">
    <citation type="submission" date="2021-04" db="EMBL/GenBank/DDBJ databases">
        <authorList>
            <person name="Gilroy R."/>
        </authorList>
    </citation>
    <scope>NUCLEOTIDE SEQUENCE</scope>
    <source>
        <strain evidence="10">ChiBcec6-4105</strain>
    </source>
</reference>
<gene>
    <name evidence="10" type="ORF">H9914_02210</name>
</gene>
<dbReference type="Pfam" id="PF00486">
    <property type="entry name" value="Trans_reg_C"/>
    <property type="match status" value="1"/>
</dbReference>
<feature type="DNA-binding region" description="OmpR/PhoB-type" evidence="7">
    <location>
        <begin position="125"/>
        <end position="222"/>
    </location>
</feature>
<dbReference type="SMART" id="SM00862">
    <property type="entry name" value="Trans_reg_C"/>
    <property type="match status" value="1"/>
</dbReference>
<evidence type="ECO:0000256" key="5">
    <source>
        <dbReference type="ARBA" id="ARBA00024867"/>
    </source>
</evidence>
<comment type="function">
    <text evidence="5">May play the central regulatory role in sporulation. It may be an element of the effector pathway responsible for the activation of sporulation genes in response to nutritional stress. Spo0A may act in concert with spo0H (a sigma factor) to control the expression of some genes that are critical to the sporulation process.</text>
</comment>
<dbReference type="PANTHER" id="PTHR48111">
    <property type="entry name" value="REGULATOR OF RPOS"/>
    <property type="match status" value="1"/>
</dbReference>
<reference evidence="10" key="1">
    <citation type="journal article" date="2021" name="PeerJ">
        <title>Extensive microbial diversity within the chicken gut microbiome revealed by metagenomics and culture.</title>
        <authorList>
            <person name="Gilroy R."/>
            <person name="Ravi A."/>
            <person name="Getino M."/>
            <person name="Pursley I."/>
            <person name="Horton D.L."/>
            <person name="Alikhan N.F."/>
            <person name="Baker D."/>
            <person name="Gharbi K."/>
            <person name="Hall N."/>
            <person name="Watson M."/>
            <person name="Adriaenssens E.M."/>
            <person name="Foster-Nyarko E."/>
            <person name="Jarju S."/>
            <person name="Secka A."/>
            <person name="Antonio M."/>
            <person name="Oren A."/>
            <person name="Chaudhuri R.R."/>
            <person name="La Ragione R."/>
            <person name="Hildebrand F."/>
            <person name="Pallen M.J."/>
        </authorList>
    </citation>
    <scope>NUCLEOTIDE SEQUENCE</scope>
    <source>
        <strain evidence="10">ChiBcec6-4105</strain>
    </source>
</reference>
<dbReference type="GO" id="GO:0006355">
    <property type="term" value="P:regulation of DNA-templated transcription"/>
    <property type="evidence" value="ECO:0007669"/>
    <property type="project" value="InterPro"/>
</dbReference>
<evidence type="ECO:0000256" key="3">
    <source>
        <dbReference type="ARBA" id="ARBA00023125"/>
    </source>
</evidence>
<evidence type="ECO:0000313" key="10">
    <source>
        <dbReference type="EMBL" id="HJD27802.1"/>
    </source>
</evidence>
<dbReference type="Proteomes" id="UP000823892">
    <property type="component" value="Unassembled WGS sequence"/>
</dbReference>
<feature type="domain" description="OmpR/PhoB-type" evidence="9">
    <location>
        <begin position="125"/>
        <end position="222"/>
    </location>
</feature>
<dbReference type="EMBL" id="DWUY01000050">
    <property type="protein sequence ID" value="HJD27802.1"/>
    <property type="molecule type" value="Genomic_DNA"/>
</dbReference>
<keyword evidence="4" id="KW-0804">Transcription</keyword>
<feature type="domain" description="Response regulatory" evidence="8">
    <location>
        <begin position="3"/>
        <end position="116"/>
    </location>
</feature>
<dbReference type="Gene3D" id="3.40.50.2300">
    <property type="match status" value="1"/>
</dbReference>
<dbReference type="GO" id="GO:0000156">
    <property type="term" value="F:phosphorelay response regulator activity"/>
    <property type="evidence" value="ECO:0007669"/>
    <property type="project" value="TreeGrafter"/>
</dbReference>
<protein>
    <recommendedName>
        <fullName evidence="1">Stage 0 sporulation protein A homolog</fullName>
    </recommendedName>
</protein>
<dbReference type="InterPro" id="IPR001789">
    <property type="entry name" value="Sig_transdc_resp-reg_receiver"/>
</dbReference>
<feature type="modified residue" description="4-aspartylphosphate" evidence="6">
    <location>
        <position position="52"/>
    </location>
</feature>
<evidence type="ECO:0000256" key="6">
    <source>
        <dbReference type="PROSITE-ProRule" id="PRU00169"/>
    </source>
</evidence>
<evidence type="ECO:0000256" key="7">
    <source>
        <dbReference type="PROSITE-ProRule" id="PRU01091"/>
    </source>
</evidence>
<dbReference type="InterPro" id="IPR036388">
    <property type="entry name" value="WH-like_DNA-bd_sf"/>
</dbReference>
<accession>A0A9D2QTC1</accession>
<dbReference type="AlphaFoldDB" id="A0A9D2QTC1"/>
<keyword evidence="6" id="KW-0597">Phosphoprotein</keyword>
<dbReference type="SMART" id="SM00448">
    <property type="entry name" value="REC"/>
    <property type="match status" value="1"/>
</dbReference>
<evidence type="ECO:0000259" key="8">
    <source>
        <dbReference type="PROSITE" id="PS50110"/>
    </source>
</evidence>
<dbReference type="Pfam" id="PF00072">
    <property type="entry name" value="Response_reg"/>
    <property type="match status" value="1"/>
</dbReference>